<name>A0A7I8VMD2_9ANNE</name>
<dbReference type="Proteomes" id="UP000549394">
    <property type="component" value="Unassembled WGS sequence"/>
</dbReference>
<evidence type="ECO:0000256" key="1">
    <source>
        <dbReference type="SAM" id="MobiDB-lite"/>
    </source>
</evidence>
<comment type="caution">
    <text evidence="2">The sequence shown here is derived from an EMBL/GenBank/DDBJ whole genome shotgun (WGS) entry which is preliminary data.</text>
</comment>
<evidence type="ECO:0000313" key="2">
    <source>
        <dbReference type="EMBL" id="CAD5117433.1"/>
    </source>
</evidence>
<protein>
    <submittedName>
        <fullName evidence="2">DgyrCDS6203</fullName>
    </submittedName>
</protein>
<reference evidence="2 3" key="1">
    <citation type="submission" date="2020-08" db="EMBL/GenBank/DDBJ databases">
        <authorList>
            <person name="Hejnol A."/>
        </authorList>
    </citation>
    <scope>NUCLEOTIDE SEQUENCE [LARGE SCALE GENOMIC DNA]</scope>
</reference>
<feature type="region of interest" description="Disordered" evidence="1">
    <location>
        <begin position="31"/>
        <end position="69"/>
    </location>
</feature>
<proteinExistence type="predicted"/>
<sequence>MPVIDPSILQTIVGSSKNLNLLSRTHSSNLQAFTSSEEPEKSNIKPWVREDERKNKESDNEENFQESNDITLDKINRQKCLTAKDIKEHNQINGFDNFERFKTGSTPLSFEEGFRNFKKVNSINEDAVKKNDIVEESINKKLLITPTSPKKVGRYYDFEELYSLRNNELSKSPPKGRINWDVMVLLLPEVCLKEV</sequence>
<gene>
    <name evidence="2" type="ORF">DGYR_LOCUS5962</name>
</gene>
<evidence type="ECO:0000313" key="3">
    <source>
        <dbReference type="Proteomes" id="UP000549394"/>
    </source>
</evidence>
<feature type="compositionally biased region" description="Basic and acidic residues" evidence="1">
    <location>
        <begin position="38"/>
        <end position="58"/>
    </location>
</feature>
<dbReference type="AlphaFoldDB" id="A0A7I8VMD2"/>
<organism evidence="2 3">
    <name type="scientific">Dimorphilus gyrociliatus</name>
    <dbReference type="NCBI Taxonomy" id="2664684"/>
    <lineage>
        <taxon>Eukaryota</taxon>
        <taxon>Metazoa</taxon>
        <taxon>Spiralia</taxon>
        <taxon>Lophotrochozoa</taxon>
        <taxon>Annelida</taxon>
        <taxon>Polychaeta</taxon>
        <taxon>Polychaeta incertae sedis</taxon>
        <taxon>Dinophilidae</taxon>
        <taxon>Dimorphilus</taxon>
    </lineage>
</organism>
<keyword evidence="3" id="KW-1185">Reference proteome</keyword>
<accession>A0A7I8VMD2</accession>
<dbReference type="EMBL" id="CAJFCJ010000007">
    <property type="protein sequence ID" value="CAD5117433.1"/>
    <property type="molecule type" value="Genomic_DNA"/>
</dbReference>